<feature type="transmembrane region" description="Helical" evidence="1">
    <location>
        <begin position="6"/>
        <end position="31"/>
    </location>
</feature>
<protein>
    <submittedName>
        <fullName evidence="2">Sap-like sulfolipid-1-addressing protein</fullName>
    </submittedName>
</protein>
<evidence type="ECO:0000256" key="1">
    <source>
        <dbReference type="SAM" id="Phobius"/>
    </source>
</evidence>
<dbReference type="AlphaFoldDB" id="A0A2T0U886"/>
<organism evidence="2 3">
    <name type="scientific">Knoellia remsis</name>
    <dbReference type="NCBI Taxonomy" id="407159"/>
    <lineage>
        <taxon>Bacteria</taxon>
        <taxon>Bacillati</taxon>
        <taxon>Actinomycetota</taxon>
        <taxon>Actinomycetes</taxon>
        <taxon>Micrococcales</taxon>
        <taxon>Intrasporangiaceae</taxon>
        <taxon>Knoellia</taxon>
    </lineage>
</organism>
<keyword evidence="3" id="KW-1185">Reference proteome</keyword>
<proteinExistence type="predicted"/>
<feature type="transmembrane region" description="Helical" evidence="1">
    <location>
        <begin position="80"/>
        <end position="99"/>
    </location>
</feature>
<keyword evidence="1" id="KW-1133">Transmembrane helix</keyword>
<dbReference type="EMBL" id="PVTI01000025">
    <property type="protein sequence ID" value="PRY54124.1"/>
    <property type="molecule type" value="Genomic_DNA"/>
</dbReference>
<reference evidence="2 3" key="1">
    <citation type="submission" date="2018-03" db="EMBL/GenBank/DDBJ databases">
        <title>Genomic Encyclopedia of Archaeal and Bacterial Type Strains, Phase II (KMG-II): from individual species to whole genera.</title>
        <authorList>
            <person name="Goeker M."/>
        </authorList>
    </citation>
    <scope>NUCLEOTIDE SEQUENCE [LARGE SCALE GENOMIC DNA]</scope>
    <source>
        <strain evidence="2 3">ATCC BAA-1496</strain>
    </source>
</reference>
<keyword evidence="1" id="KW-0472">Membrane</keyword>
<dbReference type="Pfam" id="PF11139">
    <property type="entry name" value="SfLAP"/>
    <property type="match status" value="1"/>
</dbReference>
<sequence length="241" mass="25018">MELAALGGLAVLALIDSTSFGTLGVPVWMLVQPRVRIAAVLTYLGVIAGFYWLLGLVLLGGASALAGLSDDLATLADSPAFLWGQLAVGVGLFLLSFRFDKKRSAARRAARGGKPTRMEQLSQRAVGPDATFGTVATIALVAGVIEAASMLPYLAAVGIITTAGLGFAANAGLLAGYVVVMIVPALVLLGLRLSLHERIAPVLGKVNDWLQRSKDEMLAWVLGIIGFLVAVNAVQALGLIE</sequence>
<dbReference type="RefSeq" id="WP_106298526.1">
    <property type="nucleotide sequence ID" value="NZ_PVTI01000025.1"/>
</dbReference>
<evidence type="ECO:0000313" key="2">
    <source>
        <dbReference type="EMBL" id="PRY54124.1"/>
    </source>
</evidence>
<evidence type="ECO:0000313" key="3">
    <source>
        <dbReference type="Proteomes" id="UP000237822"/>
    </source>
</evidence>
<keyword evidence="1" id="KW-0812">Transmembrane</keyword>
<feature type="transmembrane region" description="Helical" evidence="1">
    <location>
        <begin position="217"/>
        <end position="240"/>
    </location>
</feature>
<name>A0A2T0U886_9MICO</name>
<dbReference type="InterPro" id="IPR021315">
    <property type="entry name" value="Gap/Sap"/>
</dbReference>
<gene>
    <name evidence="2" type="ORF">BCF74_12533</name>
</gene>
<feature type="transmembrane region" description="Helical" evidence="1">
    <location>
        <begin position="43"/>
        <end position="68"/>
    </location>
</feature>
<dbReference type="OrthoDB" id="7062264at2"/>
<accession>A0A2T0U886</accession>
<feature type="transmembrane region" description="Helical" evidence="1">
    <location>
        <begin position="174"/>
        <end position="195"/>
    </location>
</feature>
<feature type="transmembrane region" description="Helical" evidence="1">
    <location>
        <begin position="151"/>
        <end position="169"/>
    </location>
</feature>
<comment type="caution">
    <text evidence="2">The sequence shown here is derived from an EMBL/GenBank/DDBJ whole genome shotgun (WGS) entry which is preliminary data.</text>
</comment>
<dbReference type="Proteomes" id="UP000237822">
    <property type="component" value="Unassembled WGS sequence"/>
</dbReference>